<keyword evidence="3" id="KW-1185">Reference proteome</keyword>
<dbReference type="OrthoDB" id="7841833at2"/>
<keyword evidence="1" id="KW-1133">Transmembrane helix</keyword>
<feature type="transmembrane region" description="Helical" evidence="1">
    <location>
        <begin position="263"/>
        <end position="285"/>
    </location>
</feature>
<dbReference type="AlphaFoldDB" id="A0A2V2LC55"/>
<protein>
    <submittedName>
        <fullName evidence="2">Uncharacterized protein</fullName>
    </submittedName>
</protein>
<keyword evidence="1" id="KW-0812">Transmembrane</keyword>
<evidence type="ECO:0000313" key="3">
    <source>
        <dbReference type="Proteomes" id="UP000245680"/>
    </source>
</evidence>
<dbReference type="Proteomes" id="UP000245680">
    <property type="component" value="Unassembled WGS sequence"/>
</dbReference>
<evidence type="ECO:0000313" key="2">
    <source>
        <dbReference type="EMBL" id="PWR01321.1"/>
    </source>
</evidence>
<organism evidence="2 3">
    <name type="scientific">Meridianimarinicoccus roseus</name>
    <dbReference type="NCBI Taxonomy" id="2072018"/>
    <lineage>
        <taxon>Bacteria</taxon>
        <taxon>Pseudomonadati</taxon>
        <taxon>Pseudomonadota</taxon>
        <taxon>Alphaproteobacteria</taxon>
        <taxon>Rhodobacterales</taxon>
        <taxon>Paracoccaceae</taxon>
        <taxon>Meridianimarinicoccus</taxon>
    </lineage>
</organism>
<accession>A0A2V2LC55</accession>
<gene>
    <name evidence="2" type="ORF">DKT77_17305</name>
</gene>
<feature type="transmembrane region" description="Helical" evidence="1">
    <location>
        <begin position="86"/>
        <end position="107"/>
    </location>
</feature>
<feature type="transmembrane region" description="Helical" evidence="1">
    <location>
        <begin position="147"/>
        <end position="167"/>
    </location>
</feature>
<dbReference type="RefSeq" id="WP_109812931.1">
    <property type="nucleotide sequence ID" value="NZ_QGKU01000052.1"/>
</dbReference>
<comment type="caution">
    <text evidence="2">The sequence shown here is derived from an EMBL/GenBank/DDBJ whole genome shotgun (WGS) entry which is preliminary data.</text>
</comment>
<evidence type="ECO:0000256" key="1">
    <source>
        <dbReference type="SAM" id="Phobius"/>
    </source>
</evidence>
<keyword evidence="1" id="KW-0472">Membrane</keyword>
<sequence>MSGLLRRNWALPMALLCALLVWQPVFTAPAERFNSEVFGSALRVYAVLRGINAAISVAKETEVGVQFVGSLTTQPGMVLDPIDETVARVADAVFMLAAASGVLSVALDPLAQMGALLAGLGFLAVWAAGLAGVGIPPSVLGALRSGGRTLGGLGLVLALALPLGYGLGGRLGTFWTADAWHAAQARLSGEAQELVAAVEDAAEPRPGKAGAERGPSDENPSFMERVLEGAVGAGDAAGDTLRGAVPDLDYLQQRGGEIVESSLTLIAIYVFRLVVLPFVLFWLAFTLTRRVLAS</sequence>
<proteinExistence type="predicted"/>
<reference evidence="2 3" key="1">
    <citation type="submission" date="2018-05" db="EMBL/GenBank/DDBJ databases">
        <title>Rhodobacteraceae gen. nov., sp. nov. isolated from sea water.</title>
        <authorList>
            <person name="Ren Y."/>
        </authorList>
    </citation>
    <scope>NUCLEOTIDE SEQUENCE [LARGE SCALE GENOMIC DNA]</scope>
    <source>
        <strain evidence="2 3">TG-679</strain>
    </source>
</reference>
<feature type="transmembrane region" description="Helical" evidence="1">
    <location>
        <begin position="114"/>
        <end position="135"/>
    </location>
</feature>
<dbReference type="EMBL" id="QGKU01000052">
    <property type="protein sequence ID" value="PWR01321.1"/>
    <property type="molecule type" value="Genomic_DNA"/>
</dbReference>
<name>A0A2V2LC55_9RHOB</name>